<feature type="chain" id="PRO_5006457090" description="cathepsin L" evidence="10">
    <location>
        <begin position="17"/>
        <end position="689"/>
    </location>
</feature>
<dbReference type="EC" id="3.4.22.15" evidence="8"/>
<evidence type="ECO:0000256" key="3">
    <source>
        <dbReference type="ARBA" id="ARBA00022801"/>
    </source>
</evidence>
<protein>
    <recommendedName>
        <fullName evidence="8">cathepsin L</fullName>
        <ecNumber evidence="8">3.4.22.15</ecNumber>
    </recommendedName>
</protein>
<dbReference type="Gene3D" id="3.90.70.10">
    <property type="entry name" value="Cysteine proteinases"/>
    <property type="match status" value="2"/>
</dbReference>
<evidence type="ECO:0000259" key="12">
    <source>
        <dbReference type="SMART" id="SM00848"/>
    </source>
</evidence>
<evidence type="ECO:0000256" key="4">
    <source>
        <dbReference type="ARBA" id="ARBA00022807"/>
    </source>
</evidence>
<dbReference type="AlphaFoldDB" id="B4LC37"/>
<evidence type="ECO:0000259" key="11">
    <source>
        <dbReference type="SMART" id="SM00645"/>
    </source>
</evidence>
<evidence type="ECO:0000256" key="9">
    <source>
        <dbReference type="ARBA" id="ARBA00063237"/>
    </source>
</evidence>
<dbReference type="PROSITE" id="PS00139">
    <property type="entry name" value="THIOL_PROTEASE_CYS"/>
    <property type="match status" value="2"/>
</dbReference>
<evidence type="ECO:0000256" key="5">
    <source>
        <dbReference type="ARBA" id="ARBA00023145"/>
    </source>
</evidence>
<keyword evidence="2" id="KW-0645">Protease</keyword>
<evidence type="ECO:0000313" key="13">
    <source>
        <dbReference type="EMBL" id="EDW70865.2"/>
    </source>
</evidence>
<dbReference type="OrthoDB" id="7869759at2759"/>
<dbReference type="InterPro" id="IPR000169">
    <property type="entry name" value="Pept_cys_AS"/>
</dbReference>
<feature type="signal peptide" evidence="10">
    <location>
        <begin position="1"/>
        <end position="16"/>
    </location>
</feature>
<name>B4LC37_DROVI</name>
<feature type="domain" description="Peptidase C1A papain C-terminal" evidence="11">
    <location>
        <begin position="471"/>
        <end position="630"/>
    </location>
</feature>
<comment type="similarity">
    <text evidence="1">Belongs to the peptidase C1 family.</text>
</comment>
<dbReference type="Pfam" id="PF00112">
    <property type="entry name" value="Peptidase_C1"/>
    <property type="match status" value="2"/>
</dbReference>
<dbReference type="PANTHER" id="PTHR12411">
    <property type="entry name" value="CYSTEINE PROTEASE FAMILY C1-RELATED"/>
    <property type="match status" value="1"/>
</dbReference>
<comment type="subunit">
    <text evidence="9">Dimer of a heavy and a light chain linked by disulfide bonds.</text>
</comment>
<dbReference type="CDD" id="cd02248">
    <property type="entry name" value="Peptidase_C1A"/>
    <property type="match status" value="2"/>
</dbReference>
<evidence type="ECO:0000256" key="6">
    <source>
        <dbReference type="ARBA" id="ARBA00023157"/>
    </source>
</evidence>
<dbReference type="Proteomes" id="UP000008792">
    <property type="component" value="Unassembled WGS sequence"/>
</dbReference>
<evidence type="ECO:0000256" key="10">
    <source>
        <dbReference type="SAM" id="SignalP"/>
    </source>
</evidence>
<evidence type="ECO:0000256" key="1">
    <source>
        <dbReference type="ARBA" id="ARBA00008455"/>
    </source>
</evidence>
<evidence type="ECO:0000313" key="14">
    <source>
        <dbReference type="Proteomes" id="UP000008792"/>
    </source>
</evidence>
<dbReference type="SUPFAM" id="SSF54001">
    <property type="entry name" value="Cysteine proteinases"/>
    <property type="match status" value="2"/>
</dbReference>
<dbReference type="EMBL" id="CH940647">
    <property type="protein sequence ID" value="EDW70865.2"/>
    <property type="molecule type" value="Genomic_DNA"/>
</dbReference>
<gene>
    <name evidence="13" type="primary">Dvir\GJ11310</name>
    <name evidence="13" type="ORF">Dvir_GJ11310</name>
</gene>
<accession>B4LC37</accession>
<evidence type="ECO:0000256" key="7">
    <source>
        <dbReference type="ARBA" id="ARBA00036319"/>
    </source>
</evidence>
<dbReference type="STRING" id="7244.B4LC37"/>
<dbReference type="HOGENOM" id="CLU_012184_1_2_1"/>
<feature type="domain" description="Peptidase C1A papain C-terminal" evidence="11">
    <location>
        <begin position="114"/>
        <end position="317"/>
    </location>
</feature>
<dbReference type="InterPro" id="IPR038765">
    <property type="entry name" value="Papain-like_cys_pep_sf"/>
</dbReference>
<comment type="catalytic activity">
    <reaction evidence="7">
        <text>Specificity close to that of papain. As compared to cathepsin B, cathepsin L exhibits higher activity toward protein substrates, but has little activity on Z-Arg-Arg-NHMec, and no peptidyl-dipeptidase activity.</text>
        <dbReference type="EC" id="3.4.22.15"/>
    </reaction>
</comment>
<dbReference type="Pfam" id="PF08246">
    <property type="entry name" value="Inhibitor_I29"/>
    <property type="match status" value="2"/>
</dbReference>
<keyword evidence="6" id="KW-1015">Disulfide bond</keyword>
<dbReference type="SMR" id="B4LC37"/>
<evidence type="ECO:0000256" key="2">
    <source>
        <dbReference type="ARBA" id="ARBA00022670"/>
    </source>
</evidence>
<dbReference type="GO" id="GO:0006508">
    <property type="term" value="P:proteolysis"/>
    <property type="evidence" value="ECO:0007669"/>
    <property type="project" value="UniProtKB-KW"/>
</dbReference>
<feature type="domain" description="Cathepsin propeptide inhibitor" evidence="12">
    <location>
        <begin position="384"/>
        <end position="444"/>
    </location>
</feature>
<evidence type="ECO:0000256" key="8">
    <source>
        <dbReference type="ARBA" id="ARBA00038911"/>
    </source>
</evidence>
<sequence>MNAVCVVLVLIGSVQSIASDAVLEAEWKSFKEMHGRSYAGDSEELLRRRIFEDNKKLIDTHNARYEAGKETYKMGVNEFTDLLPSEFVSRMMGSLNRTAVTADYIYEPSANLQIPESIDWRTKGAVSPVKNQGTCGSCWTFAAVGTLEGQSFLRTKRMVELSEQNLLDCSSHPPYRNHGCQRGYPYDALRYVKDNQGLDTRSSYPYQGVQGRCRFRKEHVGVRIKGVATVRSGDERALQAAVAEKGPIAVGIDVQHLQHYHSGIYNRPCFGPAFLHAVVLVGYGRDRGHDYWLLKNSWGNWGEAGYFRMARNSQYGMRDDKKLKVLVTFKCQGYINACADPQACILIVRVGLTANPSMNAVCVVLVLIGSVQSIASDAVLEAEWKSFKEMHGRSYAGDSEELLRRRIFEDNKKLIDTHNARYEAGKETYKMGVNEFTDLLPSEFVSRMMGSLNRTAVTADYIYEPSANLQIPESIDWRTKGAVSPVKNQGTCGSCWTFAAVGTLEGQSFLRTKRMVELSEQNLLDCSSHPPYRNHGCQRGYPYDALRYVKDNQGLDTRSSYPYQGVQGRCRFRREHVGVRIKGVATVRSGDERALQAAVAEKGPIAGPSMRSICSTTIQESTTSLALVPHTSMPLCWWATAGTEATITGCLRTPGATGAKLAIFAWPATAVIFAISPAGQLIHCSNQYI</sequence>
<dbReference type="PRINTS" id="PR00705">
    <property type="entry name" value="PAPAIN"/>
</dbReference>
<dbReference type="InParanoid" id="B4LC37"/>
<dbReference type="InterPro" id="IPR039417">
    <property type="entry name" value="Peptidase_C1A_papain-like"/>
</dbReference>
<keyword evidence="5" id="KW-0865">Zymogen</keyword>
<dbReference type="InterPro" id="IPR013201">
    <property type="entry name" value="Prot_inhib_I29"/>
</dbReference>
<reference evidence="13 14" key="1">
    <citation type="journal article" date="2007" name="Nature">
        <title>Evolution of genes and genomes on the Drosophila phylogeny.</title>
        <authorList>
            <consortium name="Drosophila 12 Genomes Consortium"/>
            <person name="Clark A.G."/>
            <person name="Eisen M.B."/>
            <person name="Smith D.R."/>
            <person name="Bergman C.M."/>
            <person name="Oliver B."/>
            <person name="Markow T.A."/>
            <person name="Kaufman T.C."/>
            <person name="Kellis M."/>
            <person name="Gelbart W."/>
            <person name="Iyer V.N."/>
            <person name="Pollard D.A."/>
            <person name="Sackton T.B."/>
            <person name="Larracuente A.M."/>
            <person name="Singh N.D."/>
            <person name="Abad J.P."/>
            <person name="Abt D.N."/>
            <person name="Adryan B."/>
            <person name="Aguade M."/>
            <person name="Akashi H."/>
            <person name="Anderson W.W."/>
            <person name="Aquadro C.F."/>
            <person name="Ardell D.H."/>
            <person name="Arguello R."/>
            <person name="Artieri C.G."/>
            <person name="Barbash D.A."/>
            <person name="Barker D."/>
            <person name="Barsanti P."/>
            <person name="Batterham P."/>
            <person name="Batzoglou S."/>
            <person name="Begun D."/>
            <person name="Bhutkar A."/>
            <person name="Blanco E."/>
            <person name="Bosak S.A."/>
            <person name="Bradley R.K."/>
            <person name="Brand A.D."/>
            <person name="Brent M.R."/>
            <person name="Brooks A.N."/>
            <person name="Brown R.H."/>
            <person name="Butlin R.K."/>
            <person name="Caggese C."/>
            <person name="Calvi B.R."/>
            <person name="Bernardo de Carvalho A."/>
            <person name="Caspi A."/>
            <person name="Castrezana S."/>
            <person name="Celniker S.E."/>
            <person name="Chang J.L."/>
            <person name="Chapple C."/>
            <person name="Chatterji S."/>
            <person name="Chinwalla A."/>
            <person name="Civetta A."/>
            <person name="Clifton S.W."/>
            <person name="Comeron J.M."/>
            <person name="Costello J.C."/>
            <person name="Coyne J.A."/>
            <person name="Daub J."/>
            <person name="David R.G."/>
            <person name="Delcher A.L."/>
            <person name="Delehaunty K."/>
            <person name="Do C.B."/>
            <person name="Ebling H."/>
            <person name="Edwards K."/>
            <person name="Eickbush T."/>
            <person name="Evans J.D."/>
            <person name="Filipski A."/>
            <person name="Findeiss S."/>
            <person name="Freyhult E."/>
            <person name="Fulton L."/>
            <person name="Fulton R."/>
            <person name="Garcia A.C."/>
            <person name="Gardiner A."/>
            <person name="Garfield D.A."/>
            <person name="Garvin B.E."/>
            <person name="Gibson G."/>
            <person name="Gilbert D."/>
            <person name="Gnerre S."/>
            <person name="Godfrey J."/>
            <person name="Good R."/>
            <person name="Gotea V."/>
            <person name="Gravely B."/>
            <person name="Greenberg A.J."/>
            <person name="Griffiths-Jones S."/>
            <person name="Gross S."/>
            <person name="Guigo R."/>
            <person name="Gustafson E.A."/>
            <person name="Haerty W."/>
            <person name="Hahn M.W."/>
            <person name="Halligan D.L."/>
            <person name="Halpern A.L."/>
            <person name="Halter G.M."/>
            <person name="Han M.V."/>
            <person name="Heger A."/>
            <person name="Hillier L."/>
            <person name="Hinrichs A.S."/>
            <person name="Holmes I."/>
            <person name="Hoskins R.A."/>
            <person name="Hubisz M.J."/>
            <person name="Hultmark D."/>
            <person name="Huntley M.A."/>
            <person name="Jaffe D.B."/>
            <person name="Jagadeeshan S."/>
            <person name="Jeck W.R."/>
            <person name="Johnson J."/>
            <person name="Jones C.D."/>
            <person name="Jordan W.C."/>
            <person name="Karpen G.H."/>
            <person name="Kataoka E."/>
            <person name="Keightley P.D."/>
            <person name="Kheradpour P."/>
            <person name="Kirkness E.F."/>
            <person name="Koerich L.B."/>
            <person name="Kristiansen K."/>
            <person name="Kudrna D."/>
            <person name="Kulathinal R.J."/>
            <person name="Kumar S."/>
            <person name="Kwok R."/>
            <person name="Lander E."/>
            <person name="Langley C.H."/>
            <person name="Lapoint R."/>
            <person name="Lazzaro B.P."/>
            <person name="Lee S.J."/>
            <person name="Levesque L."/>
            <person name="Li R."/>
            <person name="Lin C.F."/>
            <person name="Lin M.F."/>
            <person name="Lindblad-Toh K."/>
            <person name="Llopart A."/>
            <person name="Long M."/>
            <person name="Low L."/>
            <person name="Lozovsky E."/>
            <person name="Lu J."/>
            <person name="Luo M."/>
            <person name="Machado C.A."/>
            <person name="Makalowski W."/>
            <person name="Marzo M."/>
            <person name="Matsuda M."/>
            <person name="Matzkin L."/>
            <person name="McAllister B."/>
            <person name="McBride C.S."/>
            <person name="McKernan B."/>
            <person name="McKernan K."/>
            <person name="Mendez-Lago M."/>
            <person name="Minx P."/>
            <person name="Mollenhauer M.U."/>
            <person name="Montooth K."/>
            <person name="Mount S.M."/>
            <person name="Mu X."/>
            <person name="Myers E."/>
            <person name="Negre B."/>
            <person name="Newfeld S."/>
            <person name="Nielsen R."/>
            <person name="Noor M.A."/>
            <person name="O'Grady P."/>
            <person name="Pachter L."/>
            <person name="Papaceit M."/>
            <person name="Parisi M.J."/>
            <person name="Parisi M."/>
            <person name="Parts L."/>
            <person name="Pedersen J.S."/>
            <person name="Pesole G."/>
            <person name="Phillippy A.M."/>
            <person name="Ponting C.P."/>
            <person name="Pop M."/>
            <person name="Porcelli D."/>
            <person name="Powell J.R."/>
            <person name="Prohaska S."/>
            <person name="Pruitt K."/>
            <person name="Puig M."/>
            <person name="Quesneville H."/>
            <person name="Ram K.R."/>
            <person name="Rand D."/>
            <person name="Rasmussen M.D."/>
            <person name="Reed L.K."/>
            <person name="Reenan R."/>
            <person name="Reily A."/>
            <person name="Remington K.A."/>
            <person name="Rieger T.T."/>
            <person name="Ritchie M.G."/>
            <person name="Robin C."/>
            <person name="Rogers Y.H."/>
            <person name="Rohde C."/>
            <person name="Rozas J."/>
            <person name="Rubenfield M.J."/>
            <person name="Ruiz A."/>
            <person name="Russo S."/>
            <person name="Salzberg S.L."/>
            <person name="Sanchez-Gracia A."/>
            <person name="Saranga D.J."/>
            <person name="Sato H."/>
            <person name="Schaeffer S.W."/>
            <person name="Schatz M.C."/>
            <person name="Schlenke T."/>
            <person name="Schwartz R."/>
            <person name="Segarra C."/>
            <person name="Singh R.S."/>
            <person name="Sirot L."/>
            <person name="Sirota M."/>
            <person name="Sisneros N.B."/>
            <person name="Smith C.D."/>
            <person name="Smith T.F."/>
            <person name="Spieth J."/>
            <person name="Stage D.E."/>
            <person name="Stark A."/>
            <person name="Stephan W."/>
            <person name="Strausberg R.L."/>
            <person name="Strempel S."/>
            <person name="Sturgill D."/>
            <person name="Sutton G."/>
            <person name="Sutton G.G."/>
            <person name="Tao W."/>
            <person name="Teichmann S."/>
            <person name="Tobari Y.N."/>
            <person name="Tomimura Y."/>
            <person name="Tsolas J.M."/>
            <person name="Valente V.L."/>
            <person name="Venter E."/>
            <person name="Venter J.C."/>
            <person name="Vicario S."/>
            <person name="Vieira F.G."/>
            <person name="Vilella A.J."/>
            <person name="Villasante A."/>
            <person name="Walenz B."/>
            <person name="Wang J."/>
            <person name="Wasserman M."/>
            <person name="Watts T."/>
            <person name="Wilson D."/>
            <person name="Wilson R.K."/>
            <person name="Wing R.A."/>
            <person name="Wolfner M.F."/>
            <person name="Wong A."/>
            <person name="Wong G.K."/>
            <person name="Wu C.I."/>
            <person name="Wu G."/>
            <person name="Yamamoto D."/>
            <person name="Yang H.P."/>
            <person name="Yang S.P."/>
            <person name="Yorke J.A."/>
            <person name="Yoshida K."/>
            <person name="Zdobnov E."/>
            <person name="Zhang P."/>
            <person name="Zhang Y."/>
            <person name="Zimin A.V."/>
            <person name="Baldwin J."/>
            <person name="Abdouelleil A."/>
            <person name="Abdulkadir J."/>
            <person name="Abebe A."/>
            <person name="Abera B."/>
            <person name="Abreu J."/>
            <person name="Acer S.C."/>
            <person name="Aftuck L."/>
            <person name="Alexander A."/>
            <person name="An P."/>
            <person name="Anderson E."/>
            <person name="Anderson S."/>
            <person name="Arachi H."/>
            <person name="Azer M."/>
            <person name="Bachantsang P."/>
            <person name="Barry A."/>
            <person name="Bayul T."/>
            <person name="Berlin A."/>
            <person name="Bessette D."/>
            <person name="Bloom T."/>
            <person name="Blye J."/>
            <person name="Boguslavskiy L."/>
            <person name="Bonnet C."/>
            <person name="Boukhgalter B."/>
            <person name="Bourzgui I."/>
            <person name="Brown A."/>
            <person name="Cahill P."/>
            <person name="Channer S."/>
            <person name="Cheshatsang Y."/>
            <person name="Chuda L."/>
            <person name="Citroen M."/>
            <person name="Collymore A."/>
            <person name="Cooke P."/>
            <person name="Costello M."/>
            <person name="D'Aco K."/>
            <person name="Daza R."/>
            <person name="De Haan G."/>
            <person name="DeGray S."/>
            <person name="DeMaso C."/>
            <person name="Dhargay N."/>
            <person name="Dooley K."/>
            <person name="Dooley E."/>
            <person name="Doricent M."/>
            <person name="Dorje P."/>
            <person name="Dorjee K."/>
            <person name="Dupes A."/>
            <person name="Elong R."/>
            <person name="Falk J."/>
            <person name="Farina A."/>
            <person name="Faro S."/>
            <person name="Ferguson D."/>
            <person name="Fisher S."/>
            <person name="Foley C.D."/>
            <person name="Franke A."/>
            <person name="Friedrich D."/>
            <person name="Gadbois L."/>
            <person name="Gearin G."/>
            <person name="Gearin C.R."/>
            <person name="Giannoukos G."/>
            <person name="Goode T."/>
            <person name="Graham J."/>
            <person name="Grandbois E."/>
            <person name="Grewal S."/>
            <person name="Gyaltsen K."/>
            <person name="Hafez N."/>
            <person name="Hagos B."/>
            <person name="Hall J."/>
            <person name="Henson C."/>
            <person name="Hollinger A."/>
            <person name="Honan T."/>
            <person name="Huard M.D."/>
            <person name="Hughes L."/>
            <person name="Hurhula B."/>
            <person name="Husby M.E."/>
            <person name="Kamat A."/>
            <person name="Kanga B."/>
            <person name="Kashin S."/>
            <person name="Khazanovich D."/>
            <person name="Kisner P."/>
            <person name="Lance K."/>
            <person name="Lara M."/>
            <person name="Lee W."/>
            <person name="Lennon N."/>
            <person name="Letendre F."/>
            <person name="LeVine R."/>
            <person name="Lipovsky A."/>
            <person name="Liu X."/>
            <person name="Liu J."/>
            <person name="Liu S."/>
            <person name="Lokyitsang T."/>
            <person name="Lokyitsang Y."/>
            <person name="Lubonja R."/>
            <person name="Lui A."/>
            <person name="MacDonald P."/>
            <person name="Magnisalis V."/>
            <person name="Maru K."/>
            <person name="Matthews C."/>
            <person name="McCusker W."/>
            <person name="McDonough S."/>
            <person name="Mehta T."/>
            <person name="Meldrim J."/>
            <person name="Meneus L."/>
            <person name="Mihai O."/>
            <person name="Mihalev A."/>
            <person name="Mihova T."/>
            <person name="Mittelman R."/>
            <person name="Mlenga V."/>
            <person name="Montmayeur A."/>
            <person name="Mulrain L."/>
            <person name="Navidi A."/>
            <person name="Naylor J."/>
            <person name="Negash T."/>
            <person name="Nguyen T."/>
            <person name="Nguyen N."/>
            <person name="Nicol R."/>
            <person name="Norbu C."/>
            <person name="Norbu N."/>
            <person name="Novod N."/>
            <person name="O'Neill B."/>
            <person name="Osman S."/>
            <person name="Markiewicz E."/>
            <person name="Oyono O.L."/>
            <person name="Patti C."/>
            <person name="Phunkhang P."/>
            <person name="Pierre F."/>
            <person name="Priest M."/>
            <person name="Raghuraman S."/>
            <person name="Rege F."/>
            <person name="Reyes R."/>
            <person name="Rise C."/>
            <person name="Rogov P."/>
            <person name="Ross K."/>
            <person name="Ryan E."/>
            <person name="Settipalli S."/>
            <person name="Shea T."/>
            <person name="Sherpa N."/>
            <person name="Shi L."/>
            <person name="Shih D."/>
            <person name="Sparrow T."/>
            <person name="Spaulding J."/>
            <person name="Stalker J."/>
            <person name="Stange-Thomann N."/>
            <person name="Stavropoulos S."/>
            <person name="Stone C."/>
            <person name="Strader C."/>
            <person name="Tesfaye S."/>
            <person name="Thomson T."/>
            <person name="Thoulutsang Y."/>
            <person name="Thoulutsang D."/>
            <person name="Topham K."/>
            <person name="Topping I."/>
            <person name="Tsamla T."/>
            <person name="Vassiliev H."/>
            <person name="Vo A."/>
            <person name="Wangchuk T."/>
            <person name="Wangdi T."/>
            <person name="Weiand M."/>
            <person name="Wilkinson J."/>
            <person name="Wilson A."/>
            <person name="Yadav S."/>
            <person name="Young G."/>
            <person name="Yu Q."/>
            <person name="Zembek L."/>
            <person name="Zhong D."/>
            <person name="Zimmer A."/>
            <person name="Zwirko Z."/>
            <person name="Jaffe D.B."/>
            <person name="Alvarez P."/>
            <person name="Brockman W."/>
            <person name="Butler J."/>
            <person name="Chin C."/>
            <person name="Gnerre S."/>
            <person name="Grabherr M."/>
            <person name="Kleber M."/>
            <person name="Mauceli E."/>
            <person name="MacCallum I."/>
        </authorList>
    </citation>
    <scope>NUCLEOTIDE SEQUENCE [LARGE SCALE GENOMIC DNA]</scope>
    <source>
        <strain evidence="14">Tucson 15010-1051.87</strain>
    </source>
</reference>
<keyword evidence="10" id="KW-0732">Signal</keyword>
<dbReference type="InterPro" id="IPR013128">
    <property type="entry name" value="Peptidase_C1A"/>
</dbReference>
<dbReference type="SMART" id="SM00848">
    <property type="entry name" value="Inhibitor_I29"/>
    <property type="match status" value="2"/>
</dbReference>
<dbReference type="eggNOG" id="KOG1543">
    <property type="taxonomic scope" value="Eukaryota"/>
</dbReference>
<dbReference type="SMART" id="SM00645">
    <property type="entry name" value="Pept_C1"/>
    <property type="match status" value="2"/>
</dbReference>
<dbReference type="InterPro" id="IPR000668">
    <property type="entry name" value="Peptidase_C1A_C"/>
</dbReference>
<keyword evidence="4" id="KW-0788">Thiol protease</keyword>
<keyword evidence="3 13" id="KW-0378">Hydrolase</keyword>
<keyword evidence="14" id="KW-1185">Reference proteome</keyword>
<dbReference type="FunFam" id="3.90.70.10:FF:000006">
    <property type="entry name" value="Cathepsin S"/>
    <property type="match status" value="1"/>
</dbReference>
<proteinExistence type="inferred from homology"/>
<organism evidence="13 14">
    <name type="scientific">Drosophila virilis</name>
    <name type="common">Fruit fly</name>
    <dbReference type="NCBI Taxonomy" id="7244"/>
    <lineage>
        <taxon>Eukaryota</taxon>
        <taxon>Metazoa</taxon>
        <taxon>Ecdysozoa</taxon>
        <taxon>Arthropoda</taxon>
        <taxon>Hexapoda</taxon>
        <taxon>Insecta</taxon>
        <taxon>Pterygota</taxon>
        <taxon>Neoptera</taxon>
        <taxon>Endopterygota</taxon>
        <taxon>Diptera</taxon>
        <taxon>Brachycera</taxon>
        <taxon>Muscomorpha</taxon>
        <taxon>Ephydroidea</taxon>
        <taxon>Drosophilidae</taxon>
        <taxon>Drosophila</taxon>
    </lineage>
</organism>
<dbReference type="FunFam" id="3.90.70.10:FF:000332">
    <property type="entry name" value="Cathepsin L1"/>
    <property type="match status" value="1"/>
</dbReference>
<dbReference type="Gene3D" id="1.10.287.2250">
    <property type="match status" value="1"/>
</dbReference>
<dbReference type="GO" id="GO:0004197">
    <property type="term" value="F:cysteine-type endopeptidase activity"/>
    <property type="evidence" value="ECO:0007669"/>
    <property type="project" value="UniProtKB-EC"/>
</dbReference>
<feature type="domain" description="Cathepsin propeptide inhibitor" evidence="12">
    <location>
        <begin position="27"/>
        <end position="87"/>
    </location>
</feature>